<keyword evidence="7" id="KW-0547">Nucleotide-binding</keyword>
<comment type="subcellular location">
    <subcellularLocation>
        <location evidence="1">Cytoplasm</location>
    </subcellularLocation>
</comment>
<dbReference type="InterPro" id="IPR011009">
    <property type="entry name" value="Kinase-like_dom_sf"/>
</dbReference>
<name>A0ABT3R530_9HYPH</name>
<dbReference type="PIRSF" id="PIRSF036599">
    <property type="entry name" value="AtpPhos"/>
    <property type="match status" value="1"/>
</dbReference>
<dbReference type="Gene3D" id="3.90.1200.10">
    <property type="match status" value="1"/>
</dbReference>
<evidence type="ECO:0000256" key="9">
    <source>
        <dbReference type="ARBA" id="ARBA00022842"/>
    </source>
</evidence>
<keyword evidence="4" id="KW-0963">Cytoplasm</keyword>
<keyword evidence="8" id="KW-0067">ATP-binding</keyword>
<dbReference type="Pfam" id="PF02367">
    <property type="entry name" value="TsaE"/>
    <property type="match status" value="1"/>
</dbReference>
<evidence type="ECO:0000256" key="4">
    <source>
        <dbReference type="ARBA" id="ARBA00022490"/>
    </source>
</evidence>
<evidence type="ECO:0000256" key="1">
    <source>
        <dbReference type="ARBA" id="ARBA00004496"/>
    </source>
</evidence>
<evidence type="ECO:0000259" key="11">
    <source>
        <dbReference type="Pfam" id="PF01636"/>
    </source>
</evidence>
<reference evidence="12 13" key="1">
    <citation type="journal article" date="2016" name="Int. J. Syst. Evol. Microbiol.">
        <title>Labrenzia salina sp. nov., isolated from the rhizosphere of the halophyte Arthrocnemum macrostachyum.</title>
        <authorList>
            <person name="Camacho M."/>
            <person name="Redondo-Gomez S."/>
            <person name="Rodriguez-Llorente I."/>
            <person name="Rohde M."/>
            <person name="Sproer C."/>
            <person name="Schumann P."/>
            <person name="Klenk H.P."/>
            <person name="Montero-Calasanz M.D.C."/>
        </authorList>
    </citation>
    <scope>NUCLEOTIDE SEQUENCE [LARGE SCALE GENOMIC DNA]</scope>
    <source>
        <strain evidence="12 13">DSM 29163</strain>
    </source>
</reference>
<evidence type="ECO:0000256" key="5">
    <source>
        <dbReference type="ARBA" id="ARBA00022694"/>
    </source>
</evidence>
<dbReference type="Gene3D" id="3.40.50.300">
    <property type="entry name" value="P-loop containing nucleotide triphosphate hydrolases"/>
    <property type="match status" value="1"/>
</dbReference>
<evidence type="ECO:0000313" key="13">
    <source>
        <dbReference type="Proteomes" id="UP001300261"/>
    </source>
</evidence>
<dbReference type="SUPFAM" id="SSF56112">
    <property type="entry name" value="Protein kinase-like (PK-like)"/>
    <property type="match status" value="1"/>
</dbReference>
<dbReference type="InterPro" id="IPR003442">
    <property type="entry name" value="T6A_TsaE"/>
</dbReference>
<dbReference type="NCBIfam" id="TIGR00150">
    <property type="entry name" value="T6A_YjeE"/>
    <property type="match status" value="1"/>
</dbReference>
<sequence length="508" mass="56571">MADHDLRHLPSPFLTLDIPDEAGTRRLANELAVVLRAGDTVCLSGDLGAGKSTFARALLRTFAGDPELEVPSPTFTLVQTYAFSRFDLSHFDLYRLEEPEELEELGLDDLLETGAALIEWPEKAQDLLPETALWIQITQRSEETGERIFSFHSDAPGWQGRVAQSFEIRAFLQKTDFRDAERRFLAGDASLRTFETVISGGRSAVLMRWPFHDDAVPQAVRAYMDKVHLARDCRSVVAIGTELRKRGFGAPEILASDLEKGLILATDLGSETIVRDGKPVPERYHAAIGVLAAMHGQTWPKTVLLDSGGSYEVPDYSTEALIAEASLFVEWYVPHVSGRALDEDARAGFEALWRQVLDAISGAQRGWVLRDFHSPNLLWQEGARGTDRIGLIDFQDTVFGPVAYDVASLTLDARTDMSEDLEMELLGAYVSARESQASNFDRAEFSKAYAVMAAQRISKILGIFVRLAKRDGKPAYLAHLPRLAGYLERVLDRPSVPDLKDWYARFLP</sequence>
<accession>A0ABT3R530</accession>
<comment type="caution">
    <text evidence="12">The sequence shown here is derived from an EMBL/GenBank/DDBJ whole genome shotgun (WGS) entry which is preliminary data.</text>
</comment>
<evidence type="ECO:0000256" key="3">
    <source>
        <dbReference type="ARBA" id="ARBA00019010"/>
    </source>
</evidence>
<proteinExistence type="inferred from homology"/>
<dbReference type="RefSeq" id="WP_265964318.1">
    <property type="nucleotide sequence ID" value="NZ_JAPEVI010000003.1"/>
</dbReference>
<evidence type="ECO:0000256" key="7">
    <source>
        <dbReference type="ARBA" id="ARBA00022741"/>
    </source>
</evidence>
<evidence type="ECO:0000256" key="8">
    <source>
        <dbReference type="ARBA" id="ARBA00022840"/>
    </source>
</evidence>
<organism evidence="12 13">
    <name type="scientific">Roseibium salinum</name>
    <dbReference type="NCBI Taxonomy" id="1604349"/>
    <lineage>
        <taxon>Bacteria</taxon>
        <taxon>Pseudomonadati</taxon>
        <taxon>Pseudomonadota</taxon>
        <taxon>Alphaproteobacteria</taxon>
        <taxon>Hyphomicrobiales</taxon>
        <taxon>Stappiaceae</taxon>
        <taxon>Roseibium</taxon>
    </lineage>
</organism>
<feature type="domain" description="Aminoglycoside phosphotransferase" evidence="11">
    <location>
        <begin position="183"/>
        <end position="438"/>
    </location>
</feature>
<dbReference type="EMBL" id="JAPEVI010000003">
    <property type="protein sequence ID" value="MCX2724377.1"/>
    <property type="molecule type" value="Genomic_DNA"/>
</dbReference>
<dbReference type="InterPro" id="IPR027417">
    <property type="entry name" value="P-loop_NTPase"/>
</dbReference>
<dbReference type="Gene3D" id="3.30.200.20">
    <property type="entry name" value="Phosphorylase Kinase, domain 1"/>
    <property type="match status" value="1"/>
</dbReference>
<evidence type="ECO:0000256" key="10">
    <source>
        <dbReference type="ARBA" id="ARBA00032441"/>
    </source>
</evidence>
<dbReference type="SUPFAM" id="SSF52540">
    <property type="entry name" value="P-loop containing nucleoside triphosphate hydrolases"/>
    <property type="match status" value="1"/>
</dbReference>
<protein>
    <recommendedName>
        <fullName evidence="3">tRNA threonylcarbamoyladenosine biosynthesis protein TsaE</fullName>
    </recommendedName>
    <alternativeName>
        <fullName evidence="10">t(6)A37 threonylcarbamoyladenosine biosynthesis protein TsaE</fullName>
    </alternativeName>
</protein>
<evidence type="ECO:0000313" key="12">
    <source>
        <dbReference type="EMBL" id="MCX2724377.1"/>
    </source>
</evidence>
<evidence type="ECO:0000256" key="2">
    <source>
        <dbReference type="ARBA" id="ARBA00007599"/>
    </source>
</evidence>
<keyword evidence="6" id="KW-0479">Metal-binding</keyword>
<keyword evidence="5" id="KW-0819">tRNA processing</keyword>
<dbReference type="Proteomes" id="UP001300261">
    <property type="component" value="Unassembled WGS sequence"/>
</dbReference>
<keyword evidence="13" id="KW-1185">Reference proteome</keyword>
<dbReference type="PANTHER" id="PTHR33540">
    <property type="entry name" value="TRNA THREONYLCARBAMOYLADENOSINE BIOSYNTHESIS PROTEIN TSAE"/>
    <property type="match status" value="1"/>
</dbReference>
<dbReference type="PANTHER" id="PTHR33540:SF2">
    <property type="entry name" value="TRNA THREONYLCARBAMOYLADENOSINE BIOSYNTHESIS PROTEIN TSAE"/>
    <property type="match status" value="1"/>
</dbReference>
<evidence type="ECO:0000256" key="6">
    <source>
        <dbReference type="ARBA" id="ARBA00022723"/>
    </source>
</evidence>
<dbReference type="Pfam" id="PF01636">
    <property type="entry name" value="APH"/>
    <property type="match status" value="1"/>
</dbReference>
<comment type="similarity">
    <text evidence="2">Belongs to the TsaE family.</text>
</comment>
<dbReference type="InterPro" id="IPR002575">
    <property type="entry name" value="Aminoglycoside_PTrfase"/>
</dbReference>
<dbReference type="InterPro" id="IPR012180">
    <property type="entry name" value="Bifunc_ATPase/PTrfase"/>
</dbReference>
<keyword evidence="9" id="KW-0460">Magnesium</keyword>
<gene>
    <name evidence="12" type="primary">tsaE</name>
    <name evidence="12" type="ORF">ON753_18705</name>
</gene>